<keyword evidence="2" id="KW-0812">Transmembrane</keyword>
<feature type="compositionally biased region" description="Basic and acidic residues" evidence="1">
    <location>
        <begin position="216"/>
        <end position="233"/>
    </location>
</feature>
<keyword evidence="2" id="KW-1133">Transmembrane helix</keyword>
<proteinExistence type="predicted"/>
<organism evidence="3 4">
    <name type="scientific">Astathelohania contejeani</name>
    <dbReference type="NCBI Taxonomy" id="164912"/>
    <lineage>
        <taxon>Eukaryota</taxon>
        <taxon>Fungi</taxon>
        <taxon>Fungi incertae sedis</taxon>
        <taxon>Microsporidia</taxon>
        <taxon>Astathelohaniidae</taxon>
        <taxon>Astathelohania</taxon>
    </lineage>
</organism>
<gene>
    <name evidence="3" type="ORF">TCON_1402</name>
</gene>
<evidence type="ECO:0000313" key="3">
    <source>
        <dbReference type="EMBL" id="KAF7683395.1"/>
    </source>
</evidence>
<keyword evidence="4" id="KW-1185">Reference proteome</keyword>
<accession>A0ABQ7HZ15</accession>
<evidence type="ECO:0000256" key="2">
    <source>
        <dbReference type="SAM" id="Phobius"/>
    </source>
</evidence>
<feature type="compositionally biased region" description="Polar residues" evidence="1">
    <location>
        <begin position="193"/>
        <end position="215"/>
    </location>
</feature>
<name>A0ABQ7HZ15_9MICR</name>
<dbReference type="EMBL" id="SBIQ01000091">
    <property type="protein sequence ID" value="KAF7683395.1"/>
    <property type="molecule type" value="Genomic_DNA"/>
</dbReference>
<feature type="compositionally biased region" description="Polar residues" evidence="1">
    <location>
        <begin position="234"/>
        <end position="265"/>
    </location>
</feature>
<comment type="caution">
    <text evidence="3">The sequence shown here is derived from an EMBL/GenBank/DDBJ whole genome shotgun (WGS) entry which is preliminary data.</text>
</comment>
<evidence type="ECO:0000313" key="4">
    <source>
        <dbReference type="Proteomes" id="UP001516464"/>
    </source>
</evidence>
<keyword evidence="2" id="KW-0472">Membrane</keyword>
<reference evidence="3 4" key="1">
    <citation type="submission" date="2019-01" db="EMBL/GenBank/DDBJ databases">
        <title>Genomes sequencing and comparative genomics of infectious freshwater microsporidia, Cucumispora dikerogammari and Thelohania contejeani.</title>
        <authorList>
            <person name="Cormier A."/>
            <person name="Giraud I."/>
            <person name="Wattier R."/>
            <person name="Teixeira M."/>
            <person name="Grandjean F."/>
            <person name="Rigaud T."/>
            <person name="Cordaux R."/>
        </authorList>
    </citation>
    <scope>NUCLEOTIDE SEQUENCE [LARGE SCALE GENOMIC DNA]</scope>
    <source>
        <strain evidence="3">T1</strain>
        <tissue evidence="3">Spores</tissue>
    </source>
</reference>
<evidence type="ECO:0000256" key="1">
    <source>
        <dbReference type="SAM" id="MobiDB-lite"/>
    </source>
</evidence>
<sequence length="309" mass="35165">MTTSENYSLVGGIYINSDILVTNLDTTDNNEDVNKVIEMLKKKQIKIKSKSVVELKEKTLIIVLKFNSTAKNKNTISKVNWDDTQIKISNNEMTVPKTNIIPHEDLIILFYDKKSDFRIILNNEYAITIKMNEKRNRNTKKTFYINGNIQFIQVKNRNNKQYSIVLVSANSFIRENMDNQHDSKIKKLDQNSHDNTLSTDASMGPTTNQPTLNSATKREDTHSNPSNFHEEVKSPNTSTSSNITAKSTEDNNGLANNNTSPTDSVKPSEIKKDSDETISSGNYYYYIIAFAVVFCLALLGFMFLKKYIK</sequence>
<feature type="transmembrane region" description="Helical" evidence="2">
    <location>
        <begin position="283"/>
        <end position="304"/>
    </location>
</feature>
<dbReference type="Proteomes" id="UP001516464">
    <property type="component" value="Unassembled WGS sequence"/>
</dbReference>
<protein>
    <submittedName>
        <fullName evidence="3">Uncharacterized protein</fullName>
    </submittedName>
</protein>
<feature type="region of interest" description="Disordered" evidence="1">
    <location>
        <begin position="186"/>
        <end position="274"/>
    </location>
</feature>